<keyword evidence="3" id="KW-0378">Hydrolase</keyword>
<dbReference type="GO" id="GO:0016787">
    <property type="term" value="F:hydrolase activity"/>
    <property type="evidence" value="ECO:0007669"/>
    <property type="project" value="UniProtKB-KW"/>
</dbReference>
<name>A0ABP5EJI9_9MICO</name>
<keyword evidence="1" id="KW-0472">Membrane</keyword>
<gene>
    <name evidence="3" type="ORF">GCM10009777_36960</name>
</gene>
<feature type="transmembrane region" description="Helical" evidence="1">
    <location>
        <begin position="16"/>
        <end position="35"/>
    </location>
</feature>
<dbReference type="InterPro" id="IPR022742">
    <property type="entry name" value="Hydrolase_4"/>
</dbReference>
<accession>A0ABP5EJI9</accession>
<dbReference type="Proteomes" id="UP001500326">
    <property type="component" value="Unassembled WGS sequence"/>
</dbReference>
<keyword evidence="1" id="KW-0812">Transmembrane</keyword>
<reference evidence="4" key="1">
    <citation type="journal article" date="2019" name="Int. J. Syst. Evol. Microbiol.">
        <title>The Global Catalogue of Microorganisms (GCM) 10K type strain sequencing project: providing services to taxonomists for standard genome sequencing and annotation.</title>
        <authorList>
            <consortium name="The Broad Institute Genomics Platform"/>
            <consortium name="The Broad Institute Genome Sequencing Center for Infectious Disease"/>
            <person name="Wu L."/>
            <person name="Ma J."/>
        </authorList>
    </citation>
    <scope>NUCLEOTIDE SEQUENCE [LARGE SCALE GENOMIC DNA]</scope>
    <source>
        <strain evidence="4">JCM 14902</strain>
    </source>
</reference>
<dbReference type="InterPro" id="IPR029058">
    <property type="entry name" value="AB_hydrolase_fold"/>
</dbReference>
<dbReference type="InterPro" id="IPR000073">
    <property type="entry name" value="AB_hydrolase_1"/>
</dbReference>
<proteinExistence type="predicted"/>
<keyword evidence="1" id="KW-1133">Transmembrane helix</keyword>
<evidence type="ECO:0000313" key="4">
    <source>
        <dbReference type="Proteomes" id="UP001500326"/>
    </source>
</evidence>
<protein>
    <submittedName>
        <fullName evidence="3">Alpha/beta hydrolase</fullName>
    </submittedName>
</protein>
<dbReference type="PRINTS" id="PR00111">
    <property type="entry name" value="ABHYDROLASE"/>
</dbReference>
<organism evidence="3 4">
    <name type="scientific">Microbacterium pumilum</name>
    <dbReference type="NCBI Taxonomy" id="344165"/>
    <lineage>
        <taxon>Bacteria</taxon>
        <taxon>Bacillati</taxon>
        <taxon>Actinomycetota</taxon>
        <taxon>Actinomycetes</taxon>
        <taxon>Micrococcales</taxon>
        <taxon>Microbacteriaceae</taxon>
        <taxon>Microbacterium</taxon>
    </lineage>
</organism>
<dbReference type="EMBL" id="BAAAOH010000001">
    <property type="protein sequence ID" value="GAA1996608.1"/>
    <property type="molecule type" value="Genomic_DNA"/>
</dbReference>
<dbReference type="Pfam" id="PF12146">
    <property type="entry name" value="Hydrolase_4"/>
    <property type="match status" value="1"/>
</dbReference>
<keyword evidence="4" id="KW-1185">Reference proteome</keyword>
<evidence type="ECO:0000259" key="2">
    <source>
        <dbReference type="Pfam" id="PF12146"/>
    </source>
</evidence>
<sequence>MTIRSRRRPAGSRTQIGRLIAISVLAAAVVGWLGYKVRASRMPWQTTPPLNDSAITSASIAHVEDLIVDAEPIHCAPWDIGTGVAGYVWRAESPRGVVLFQAGWGDYAERNVQDSAGLFTHLLANGFSVYAFDMWGSGRSPGPRTITGADHAIRDHLTARAAIAGSRDGGLPLYLAGHSFGGLVTISSALDNPEGIAGVILLAPGVKYVASEPLLAFARLAGFFAPTAKLAAVPAAAVADGTEGITRDRVALAKLENDPRIVTGARMNMLTAGTAGTRSARNWSRYQELTMPLLVIHGTADTSTDPDGSVELVAAASSADKQLILIPDARHDLLDDLDATEVRTDVLAWLTAHTS</sequence>
<dbReference type="RefSeq" id="WP_344065808.1">
    <property type="nucleotide sequence ID" value="NZ_BAAAOH010000001.1"/>
</dbReference>
<dbReference type="InterPro" id="IPR051044">
    <property type="entry name" value="MAG_DAG_Lipase"/>
</dbReference>
<evidence type="ECO:0000256" key="1">
    <source>
        <dbReference type="SAM" id="Phobius"/>
    </source>
</evidence>
<feature type="domain" description="Serine aminopeptidase S33" evidence="2">
    <location>
        <begin position="93"/>
        <end position="337"/>
    </location>
</feature>
<dbReference type="PANTHER" id="PTHR11614">
    <property type="entry name" value="PHOSPHOLIPASE-RELATED"/>
    <property type="match status" value="1"/>
</dbReference>
<dbReference type="Gene3D" id="3.40.50.1820">
    <property type="entry name" value="alpha/beta hydrolase"/>
    <property type="match status" value="1"/>
</dbReference>
<dbReference type="SUPFAM" id="SSF53474">
    <property type="entry name" value="alpha/beta-Hydrolases"/>
    <property type="match status" value="1"/>
</dbReference>
<comment type="caution">
    <text evidence="3">The sequence shown here is derived from an EMBL/GenBank/DDBJ whole genome shotgun (WGS) entry which is preliminary data.</text>
</comment>
<evidence type="ECO:0000313" key="3">
    <source>
        <dbReference type="EMBL" id="GAA1996608.1"/>
    </source>
</evidence>